<organism evidence="2 3">
    <name type="scientific">Caviibacterium pharyngocola</name>
    <dbReference type="NCBI Taxonomy" id="28159"/>
    <lineage>
        <taxon>Bacteria</taxon>
        <taxon>Pseudomonadati</taxon>
        <taxon>Pseudomonadota</taxon>
        <taxon>Gammaproteobacteria</taxon>
        <taxon>Pasteurellales</taxon>
        <taxon>Pasteurellaceae</taxon>
        <taxon>Caviibacterium</taxon>
    </lineage>
</organism>
<evidence type="ECO:0000313" key="3">
    <source>
        <dbReference type="Proteomes" id="UP000230282"/>
    </source>
</evidence>
<sequence>MIILSIGININPNDRIVVVIKEILLMKKILVEALNLLFDVIFIVFSNLSIGSDIYLFRVQ</sequence>
<dbReference type="AlphaFoldDB" id="A0A2M8RYM3"/>
<name>A0A2M8RYM3_9PAST</name>
<feature type="transmembrane region" description="Helical" evidence="1">
    <location>
        <begin position="36"/>
        <end position="57"/>
    </location>
</feature>
<keyword evidence="1" id="KW-0812">Transmembrane</keyword>
<dbReference type="Proteomes" id="UP000230282">
    <property type="component" value="Unassembled WGS sequence"/>
</dbReference>
<accession>A0A2M8RYM3</accession>
<evidence type="ECO:0000313" key="2">
    <source>
        <dbReference type="EMBL" id="PJG83988.1"/>
    </source>
</evidence>
<dbReference type="EMBL" id="PHGZ01000003">
    <property type="protein sequence ID" value="PJG83988.1"/>
    <property type="molecule type" value="Genomic_DNA"/>
</dbReference>
<keyword evidence="1" id="KW-1133">Transmembrane helix</keyword>
<keyword evidence="1" id="KW-0472">Membrane</keyword>
<keyword evidence="3" id="KW-1185">Reference proteome</keyword>
<protein>
    <submittedName>
        <fullName evidence="2">Uncharacterized protein</fullName>
    </submittedName>
</protein>
<gene>
    <name evidence="2" type="ORF">CVP04_00580</name>
</gene>
<proteinExistence type="predicted"/>
<reference evidence="2 3" key="1">
    <citation type="submission" date="2017-11" db="EMBL/GenBank/DDBJ databases">
        <title>Reclassification of Bisgaard taxon 5 as Caviibacterium pharyngocola gen. nov., sp. nov.</title>
        <authorList>
            <person name="Christensen H."/>
        </authorList>
    </citation>
    <scope>NUCLEOTIDE SEQUENCE [LARGE SCALE GENOMIC DNA]</scope>
    <source>
        <strain evidence="2 3">7_3</strain>
    </source>
</reference>
<evidence type="ECO:0000256" key="1">
    <source>
        <dbReference type="SAM" id="Phobius"/>
    </source>
</evidence>
<comment type="caution">
    <text evidence="2">The sequence shown here is derived from an EMBL/GenBank/DDBJ whole genome shotgun (WGS) entry which is preliminary data.</text>
</comment>